<keyword evidence="1" id="KW-0472">Membrane</keyword>
<name>A0A2H0KQ56_9BACT</name>
<keyword evidence="1" id="KW-0812">Transmembrane</keyword>
<protein>
    <submittedName>
        <fullName evidence="2">Uncharacterized protein</fullName>
    </submittedName>
</protein>
<dbReference type="AlphaFoldDB" id="A0A2H0KQ56"/>
<comment type="caution">
    <text evidence="2">The sequence shown here is derived from an EMBL/GenBank/DDBJ whole genome shotgun (WGS) entry which is preliminary data.</text>
</comment>
<evidence type="ECO:0000313" key="2">
    <source>
        <dbReference type="EMBL" id="PIQ74272.1"/>
    </source>
</evidence>
<dbReference type="EMBL" id="PCVN01000080">
    <property type="protein sequence ID" value="PIQ74272.1"/>
    <property type="molecule type" value="Genomic_DNA"/>
</dbReference>
<feature type="transmembrane region" description="Helical" evidence="1">
    <location>
        <begin position="41"/>
        <end position="61"/>
    </location>
</feature>
<evidence type="ECO:0000256" key="1">
    <source>
        <dbReference type="SAM" id="Phobius"/>
    </source>
</evidence>
<reference evidence="2 3" key="1">
    <citation type="submission" date="2017-09" db="EMBL/GenBank/DDBJ databases">
        <title>Depth-based differentiation of microbial function through sediment-hosted aquifers and enrichment of novel symbionts in the deep terrestrial subsurface.</title>
        <authorList>
            <person name="Probst A.J."/>
            <person name="Ladd B."/>
            <person name="Jarett J.K."/>
            <person name="Geller-Mcgrath D.E."/>
            <person name="Sieber C.M."/>
            <person name="Emerson J.B."/>
            <person name="Anantharaman K."/>
            <person name="Thomas B.C."/>
            <person name="Malmstrom R."/>
            <person name="Stieglmeier M."/>
            <person name="Klingl A."/>
            <person name="Woyke T."/>
            <person name="Ryan C.M."/>
            <person name="Banfield J.F."/>
        </authorList>
    </citation>
    <scope>NUCLEOTIDE SEQUENCE [LARGE SCALE GENOMIC DNA]</scope>
    <source>
        <strain evidence="2">CG11_big_fil_rev_8_21_14_0_20_44_10</strain>
    </source>
</reference>
<accession>A0A2H0KQ56</accession>
<proteinExistence type="predicted"/>
<organism evidence="2 3">
    <name type="scientific">Candidatus Portnoybacteria bacterium CG11_big_fil_rev_8_21_14_0_20_44_10</name>
    <dbReference type="NCBI Taxonomy" id="1974818"/>
    <lineage>
        <taxon>Bacteria</taxon>
        <taxon>Candidatus Portnoyibacteriota</taxon>
    </lineage>
</organism>
<dbReference type="Proteomes" id="UP000231550">
    <property type="component" value="Unassembled WGS sequence"/>
</dbReference>
<evidence type="ECO:0000313" key="3">
    <source>
        <dbReference type="Proteomes" id="UP000231550"/>
    </source>
</evidence>
<gene>
    <name evidence="2" type="ORF">COV85_03120</name>
</gene>
<sequence>MKHEYRKTKNILFALSLFFLLPVWAVAQLPQTGPNSWKQLFSGITQYVFQLGMAVAVIVIISSGV</sequence>
<feature type="non-terminal residue" evidence="2">
    <location>
        <position position="65"/>
    </location>
</feature>
<keyword evidence="1" id="KW-1133">Transmembrane helix</keyword>